<evidence type="ECO:0000259" key="7">
    <source>
        <dbReference type="PROSITE" id="PS01124"/>
    </source>
</evidence>
<keyword evidence="5" id="KW-0804">Transcription</keyword>
<dbReference type="Pfam" id="PF01229">
    <property type="entry name" value="Glyco_hydro_39"/>
    <property type="match status" value="1"/>
</dbReference>
<dbReference type="PATRIC" id="fig|942150.3.peg.2514"/>
<dbReference type="InterPro" id="IPR049166">
    <property type="entry name" value="GH39_cat"/>
</dbReference>
<evidence type="ECO:0000256" key="4">
    <source>
        <dbReference type="ARBA" id="ARBA00023125"/>
    </source>
</evidence>
<comment type="caution">
    <text evidence="8">The sequence shown here is derived from an EMBL/GenBank/DDBJ whole genome shotgun (WGS) entry which is preliminary data.</text>
</comment>
<dbReference type="Proteomes" id="UP000051783">
    <property type="component" value="Unassembled WGS sequence"/>
</dbReference>
<keyword evidence="3" id="KW-0805">Transcription regulation</keyword>
<evidence type="ECO:0000256" key="1">
    <source>
        <dbReference type="ARBA" id="ARBA00008875"/>
    </source>
</evidence>
<name>A0A0R2MLB7_9LACO</name>
<reference evidence="8 9" key="1">
    <citation type="journal article" date="2015" name="Genome Announc.">
        <title>Expanding the biotechnology potential of lactobacilli through comparative genomics of 213 strains and associated genera.</title>
        <authorList>
            <person name="Sun Z."/>
            <person name="Harris H.M."/>
            <person name="McCann A."/>
            <person name="Guo C."/>
            <person name="Argimon S."/>
            <person name="Zhang W."/>
            <person name="Yang X."/>
            <person name="Jeffery I.B."/>
            <person name="Cooney J.C."/>
            <person name="Kagawa T.F."/>
            <person name="Liu W."/>
            <person name="Song Y."/>
            <person name="Salvetti E."/>
            <person name="Wrobel A."/>
            <person name="Rasinkangas P."/>
            <person name="Parkhill J."/>
            <person name="Rea M.C."/>
            <person name="O'Sullivan O."/>
            <person name="Ritari J."/>
            <person name="Douillard F.P."/>
            <person name="Paul Ross R."/>
            <person name="Yang R."/>
            <person name="Briner A.E."/>
            <person name="Felis G.E."/>
            <person name="de Vos W.M."/>
            <person name="Barrangou R."/>
            <person name="Klaenhammer T.R."/>
            <person name="Caufield P.W."/>
            <person name="Cui Y."/>
            <person name="Zhang H."/>
            <person name="O'Toole P.W."/>
        </authorList>
    </citation>
    <scope>NUCLEOTIDE SEQUENCE [LARGE SCALE GENOMIC DNA]</scope>
    <source>
        <strain evidence="8 9">LMG 26013</strain>
    </source>
</reference>
<evidence type="ECO:0000256" key="6">
    <source>
        <dbReference type="ARBA" id="ARBA00023295"/>
    </source>
</evidence>
<dbReference type="GO" id="GO:0016798">
    <property type="term" value="F:hydrolase activity, acting on glycosyl bonds"/>
    <property type="evidence" value="ECO:0007669"/>
    <property type="project" value="UniProtKB-KW"/>
</dbReference>
<dbReference type="AlphaFoldDB" id="A0A0R2MLB7"/>
<dbReference type="Pfam" id="PF12833">
    <property type="entry name" value="HTH_18"/>
    <property type="match status" value="1"/>
</dbReference>
<dbReference type="EMBL" id="JQCL01000055">
    <property type="protein sequence ID" value="KRO11578.1"/>
    <property type="molecule type" value="Genomic_DNA"/>
</dbReference>
<dbReference type="STRING" id="942150.IV64_GL002407"/>
<protein>
    <recommendedName>
        <fullName evidence="7">HTH araC/xylS-type domain-containing protein</fullName>
    </recommendedName>
</protein>
<keyword evidence="2" id="KW-0378">Hydrolase</keyword>
<accession>A0A0R2MLB7</accession>
<proteinExistence type="inferred from homology"/>
<dbReference type="InterPro" id="IPR017853">
    <property type="entry name" value="GH"/>
</dbReference>
<evidence type="ECO:0000313" key="8">
    <source>
        <dbReference type="EMBL" id="KRO11578.1"/>
    </source>
</evidence>
<dbReference type="PANTHER" id="PTHR43280:SF2">
    <property type="entry name" value="HTH-TYPE TRANSCRIPTIONAL REGULATOR EXSA"/>
    <property type="match status" value="1"/>
</dbReference>
<evidence type="ECO:0000256" key="3">
    <source>
        <dbReference type="ARBA" id="ARBA00023015"/>
    </source>
</evidence>
<dbReference type="OrthoDB" id="192171at2"/>
<evidence type="ECO:0000256" key="5">
    <source>
        <dbReference type="ARBA" id="ARBA00023163"/>
    </source>
</evidence>
<dbReference type="PANTHER" id="PTHR43280">
    <property type="entry name" value="ARAC-FAMILY TRANSCRIPTIONAL REGULATOR"/>
    <property type="match status" value="1"/>
</dbReference>
<organism evidence="8 9">
    <name type="scientific">Lactiplantibacillus xiangfangensis</name>
    <dbReference type="NCBI Taxonomy" id="942150"/>
    <lineage>
        <taxon>Bacteria</taxon>
        <taxon>Bacillati</taxon>
        <taxon>Bacillota</taxon>
        <taxon>Bacilli</taxon>
        <taxon>Lactobacillales</taxon>
        <taxon>Lactobacillaceae</taxon>
        <taxon>Lactiplantibacillus</taxon>
    </lineage>
</organism>
<dbReference type="SMART" id="SM00342">
    <property type="entry name" value="HTH_ARAC"/>
    <property type="match status" value="1"/>
</dbReference>
<dbReference type="InterPro" id="IPR009057">
    <property type="entry name" value="Homeodomain-like_sf"/>
</dbReference>
<gene>
    <name evidence="8" type="ORF">IV64_GL002407</name>
</gene>
<evidence type="ECO:0000313" key="9">
    <source>
        <dbReference type="Proteomes" id="UP000051783"/>
    </source>
</evidence>
<dbReference type="Gene3D" id="1.10.10.60">
    <property type="entry name" value="Homeodomain-like"/>
    <property type="match status" value="2"/>
</dbReference>
<dbReference type="SUPFAM" id="SSF51445">
    <property type="entry name" value="(Trans)glycosidases"/>
    <property type="match status" value="1"/>
</dbReference>
<dbReference type="GO" id="GO:0043565">
    <property type="term" value="F:sequence-specific DNA binding"/>
    <property type="evidence" value="ECO:0007669"/>
    <property type="project" value="InterPro"/>
</dbReference>
<dbReference type="GO" id="GO:0003700">
    <property type="term" value="F:DNA-binding transcription factor activity"/>
    <property type="evidence" value="ECO:0007669"/>
    <property type="project" value="InterPro"/>
</dbReference>
<evidence type="ECO:0000256" key="2">
    <source>
        <dbReference type="ARBA" id="ARBA00022801"/>
    </source>
</evidence>
<dbReference type="PROSITE" id="PS01124">
    <property type="entry name" value="HTH_ARAC_FAMILY_2"/>
    <property type="match status" value="1"/>
</dbReference>
<keyword evidence="4" id="KW-0238">DNA-binding</keyword>
<keyword evidence="6" id="KW-0326">Glycosidase</keyword>
<dbReference type="Gene3D" id="3.20.20.80">
    <property type="entry name" value="Glycosidases"/>
    <property type="match status" value="1"/>
</dbReference>
<keyword evidence="9" id="KW-1185">Reference proteome</keyword>
<dbReference type="RefSeq" id="WP_057706127.1">
    <property type="nucleotide sequence ID" value="NZ_JQCL01000055.1"/>
</dbReference>
<feature type="domain" description="HTH araC/xylS-type" evidence="7">
    <location>
        <begin position="155"/>
        <end position="253"/>
    </location>
</feature>
<sequence>MNFKVETIATGTIDHDIKQKKYLISRPSIIYILDGIFDCKINGKDTKVVLDDFVLLNSGDQVELTSSEAVNLILYLEFNIERLSELLSINDFYFNNEKKSKHNQQVSVVIKSMLKAISSDDSQLNMFAIGRGYELANLLILNYAGMQLNGNKEKDSMKAYIRLHFSDEMDLEKVAHHFFMEPSYFSKYFKKQTGVNFKDFVTNERLAHAENTLLSSNQLVAQVALNNGFNSLSSFNRAFKIKYHMTPTDYRKKYQLSIEDDTVSSESKASWGRTRTLLTSSPLVADNSSVVNVKVTQDDTKKSYVPDLKMILNLGNIENNDSDEWKEHIDKLMESVNFKFARICVPIEWFTDADHFPLKRIRRLVDYCLVKHLTPWITINISDASIIPESIYSLKLVLSSFGNYLNENLVEKWRFEIQFSTGNVNGKDVVTAYRLIKSGIKQVLPNAMVGGIGENLVYTCQLYEAFSESDFDFITCRYFWDESELNTNEDKFFNFNSTFVESQNLLQDRLTKLRANFAGPIFISEIGMYLGAKDYLQDTLFSGAYLIDKIAHVAHLINGFGYVLGSDIFQASFNLNSTVTAGPGLLTDNGIIKPSLTALKTLDEFFSTSHVSKLSDEIFAGYVDNDIYILGYDLQVPLFTAATDLSDPRNIKEHLPKHITDISVLVRGVKAGDYEVRLFKCQRDIIDDWRKFDFSKSLTSSDIGILAHQNNMVDVSLQVAKAVNDCLTLKYQIESNNFFIIHIRKQNSISHSFLK</sequence>
<comment type="similarity">
    <text evidence="1">Belongs to the glycosyl hydrolase 39 family.</text>
</comment>
<dbReference type="SUPFAM" id="SSF46689">
    <property type="entry name" value="Homeodomain-like"/>
    <property type="match status" value="2"/>
</dbReference>
<dbReference type="InterPro" id="IPR018060">
    <property type="entry name" value="HTH_AraC"/>
</dbReference>